<keyword evidence="2" id="KW-1185">Reference proteome</keyword>
<dbReference type="RefSeq" id="WP_249279903.1">
    <property type="nucleotide sequence ID" value="NZ_JACRSS010000001.1"/>
</dbReference>
<name>A0A926DJA5_9FIRM</name>
<reference evidence="1" key="1">
    <citation type="submission" date="2020-08" db="EMBL/GenBank/DDBJ databases">
        <title>Genome public.</title>
        <authorList>
            <person name="Liu C."/>
            <person name="Sun Q."/>
        </authorList>
    </citation>
    <scope>NUCLEOTIDE SEQUENCE</scope>
    <source>
        <strain evidence="1">NSJ-63</strain>
    </source>
</reference>
<dbReference type="AlphaFoldDB" id="A0A926DJA5"/>
<accession>A0A926DJA5</accession>
<protein>
    <submittedName>
        <fullName evidence="1">Uncharacterized protein</fullName>
    </submittedName>
</protein>
<comment type="caution">
    <text evidence="1">The sequence shown here is derived from an EMBL/GenBank/DDBJ whole genome shotgun (WGS) entry which is preliminary data.</text>
</comment>
<organism evidence="1 2">
    <name type="scientific">Guopingia tenuis</name>
    <dbReference type="NCBI Taxonomy" id="2763656"/>
    <lineage>
        <taxon>Bacteria</taxon>
        <taxon>Bacillati</taxon>
        <taxon>Bacillota</taxon>
        <taxon>Clostridia</taxon>
        <taxon>Christensenellales</taxon>
        <taxon>Christensenellaceae</taxon>
        <taxon>Guopingia</taxon>
    </lineage>
</organism>
<sequence>MGSLLEQKIAAEDFADKDVSSIEENMVVGRAEWLKARFDSAAKEVITPKMNGLIDALLSEEAAGQIGAAPLMEGSEATVAGQMAFLKEELNGVSLGQIPSGSLTDDKLSDAPGQLKDTVAGKLDKTQLATAEGNGVMSSADKRKLDALDGANLLINGGFTVWQRGESFTVGTSRIYTADRWYCVKLAGEAESATVSRTEDGMLVSGATVSAAYMLEPQDAALLQGKQLTLSIGVKNSDGSMKYITRPVEVTGAMVSLGGFTAGQTVCWAKLEIGEEATPFVPRSYGEELLACMRYYQKTGTVFCPGYITVGGASFTYMPPVPMRIVPTIGGNVNDITVRPVDSDVIYEQTLGISASQSSGDALYLTTTAPGVTANRPCVVQIPAGITLDAEVYL</sequence>
<evidence type="ECO:0000313" key="2">
    <source>
        <dbReference type="Proteomes" id="UP000617951"/>
    </source>
</evidence>
<dbReference type="Proteomes" id="UP000617951">
    <property type="component" value="Unassembled WGS sequence"/>
</dbReference>
<gene>
    <name evidence="1" type="ORF">H8693_04155</name>
</gene>
<proteinExistence type="predicted"/>
<dbReference type="EMBL" id="JACRSS010000001">
    <property type="protein sequence ID" value="MBC8538125.1"/>
    <property type="molecule type" value="Genomic_DNA"/>
</dbReference>
<evidence type="ECO:0000313" key="1">
    <source>
        <dbReference type="EMBL" id="MBC8538125.1"/>
    </source>
</evidence>